<dbReference type="Pfam" id="PF07589">
    <property type="entry name" value="PEP-CTERM"/>
    <property type="match status" value="1"/>
</dbReference>
<evidence type="ECO:0000256" key="1">
    <source>
        <dbReference type="SAM" id="SignalP"/>
    </source>
</evidence>
<dbReference type="Proteomes" id="UP000541535">
    <property type="component" value="Unassembled WGS sequence"/>
</dbReference>
<gene>
    <name evidence="4" type="ORF">FHS03_002378</name>
</gene>
<feature type="signal peptide" evidence="1">
    <location>
        <begin position="1"/>
        <end position="19"/>
    </location>
</feature>
<dbReference type="InterPro" id="IPR013424">
    <property type="entry name" value="Ice-binding_C"/>
</dbReference>
<accession>A0A7W5BA15</accession>
<dbReference type="RefSeq" id="WP_183441153.1">
    <property type="nucleotide sequence ID" value="NZ_JACHXD010000005.1"/>
</dbReference>
<protein>
    <submittedName>
        <fullName evidence="4">Choice-of-anchor A domain-containing protein</fullName>
    </submittedName>
</protein>
<evidence type="ECO:0000313" key="5">
    <source>
        <dbReference type="Proteomes" id="UP000541535"/>
    </source>
</evidence>
<dbReference type="InterPro" id="IPR026588">
    <property type="entry name" value="Choice_anch_A"/>
</dbReference>
<feature type="chain" id="PRO_5031222258" evidence="1">
    <location>
        <begin position="20"/>
        <end position="309"/>
    </location>
</feature>
<dbReference type="NCBIfam" id="TIGR04215">
    <property type="entry name" value="choice_anch_A"/>
    <property type="match status" value="1"/>
</dbReference>
<dbReference type="EMBL" id="JACHXD010000005">
    <property type="protein sequence ID" value="MBB3119327.1"/>
    <property type="molecule type" value="Genomic_DNA"/>
</dbReference>
<name>A0A7W5BA15_9BURK</name>
<proteinExistence type="predicted"/>
<dbReference type="Pfam" id="PF20597">
    <property type="entry name" value="pAdhesive_15"/>
    <property type="match status" value="1"/>
</dbReference>
<dbReference type="AlphaFoldDB" id="A0A7W5BA15"/>
<keyword evidence="1" id="KW-0732">Signal</keyword>
<keyword evidence="5" id="KW-1185">Reference proteome</keyword>
<organism evidence="4 5">
    <name type="scientific">Pseudoduganella violacea</name>
    <dbReference type="NCBI Taxonomy" id="1715466"/>
    <lineage>
        <taxon>Bacteria</taxon>
        <taxon>Pseudomonadati</taxon>
        <taxon>Pseudomonadota</taxon>
        <taxon>Betaproteobacteria</taxon>
        <taxon>Burkholderiales</taxon>
        <taxon>Oxalobacteraceae</taxon>
        <taxon>Telluria group</taxon>
        <taxon>Pseudoduganella</taxon>
    </lineage>
</organism>
<feature type="domain" description="Ice-binding protein C-terminal" evidence="2">
    <location>
        <begin position="279"/>
        <end position="304"/>
    </location>
</feature>
<evidence type="ECO:0000259" key="3">
    <source>
        <dbReference type="Pfam" id="PF20597"/>
    </source>
</evidence>
<evidence type="ECO:0000259" key="2">
    <source>
        <dbReference type="Pfam" id="PF07589"/>
    </source>
</evidence>
<comment type="caution">
    <text evidence="4">The sequence shown here is derived from an EMBL/GenBank/DDBJ whole genome shotgun (WGS) entry which is preliminary data.</text>
</comment>
<evidence type="ECO:0000313" key="4">
    <source>
        <dbReference type="EMBL" id="MBB3119327.1"/>
    </source>
</evidence>
<feature type="domain" description="Choice-of-anchor A" evidence="3">
    <location>
        <begin position="30"/>
        <end position="262"/>
    </location>
</feature>
<sequence>MLKPAALFLSLAAVGSAHAGVLDLGINNANLFSLGSFSAQGSDVEGAVLVAGSMTASNYSVNDKNKDAYGSYSLVVGGSLNYTSGSIKHGNYYVAGASAMTSVGLQSATKSSSNPVDFNKLSSSVKNTSSSLSKVAATGSSNIQYGGMTLKGTGKSVEVFNLTGSDLSSVNNFKFSNLTKGSTLVFNVSGKNAIGFNQNGVGLDGFKDYNVVYNFYESQKLNIQNVGVYGSILAPLATVTGNGGQINGNVIVGNWLSNVQVNANHYFSAANVTGYGIAPVPEAQTYAMLLAGLGVVGFIARRRRSQQAG</sequence>
<reference evidence="4 5" key="1">
    <citation type="submission" date="2020-08" db="EMBL/GenBank/DDBJ databases">
        <title>Genomic Encyclopedia of Type Strains, Phase III (KMG-III): the genomes of soil and plant-associated and newly described type strains.</title>
        <authorList>
            <person name="Whitman W."/>
        </authorList>
    </citation>
    <scope>NUCLEOTIDE SEQUENCE [LARGE SCALE GENOMIC DNA]</scope>
    <source>
        <strain evidence="4 5">CECT 8897</strain>
    </source>
</reference>